<feature type="signal peptide" evidence="4">
    <location>
        <begin position="1"/>
        <end position="25"/>
    </location>
</feature>
<dbReference type="InterPro" id="IPR017853">
    <property type="entry name" value="GH"/>
</dbReference>
<dbReference type="InterPro" id="IPR011683">
    <property type="entry name" value="Glyco_hydro_53"/>
</dbReference>
<comment type="catalytic activity">
    <reaction evidence="4">
        <text>The enzyme specifically hydrolyzes (1-&gt;4)-beta-D-galactosidic linkages in type I arabinogalactans.</text>
        <dbReference type="EC" id="3.2.1.89"/>
    </reaction>
</comment>
<comment type="similarity">
    <text evidence="1 4">Belongs to the glycosyl hydrolase 53 family.</text>
</comment>
<gene>
    <name evidence="5" type="ORF">NUTIK01_12890</name>
</gene>
<evidence type="ECO:0000256" key="1">
    <source>
        <dbReference type="ARBA" id="ARBA00010687"/>
    </source>
</evidence>
<comment type="caution">
    <text evidence="5">The sequence shown here is derived from an EMBL/GenBank/DDBJ whole genome shotgun (WGS) entry which is preliminary data.</text>
</comment>
<dbReference type="RefSeq" id="WP_317974304.1">
    <property type="nucleotide sequence ID" value="NZ_BTFW01000001.1"/>
</dbReference>
<proteinExistence type="inferred from homology"/>
<protein>
    <recommendedName>
        <fullName evidence="4">Arabinogalactan endo-beta-1,4-galactanase</fullName>
        <ecNumber evidence="4">3.2.1.89</ecNumber>
    </recommendedName>
</protein>
<name>A0ABQ6P5H8_9SPHN</name>
<organism evidence="5 6">
    <name type="scientific">Novosphingobium pituita</name>
    <dbReference type="NCBI Taxonomy" id="3056842"/>
    <lineage>
        <taxon>Bacteria</taxon>
        <taxon>Pseudomonadati</taxon>
        <taxon>Pseudomonadota</taxon>
        <taxon>Alphaproteobacteria</taxon>
        <taxon>Sphingomonadales</taxon>
        <taxon>Sphingomonadaceae</taxon>
        <taxon>Novosphingobium</taxon>
    </lineage>
</organism>
<keyword evidence="3 4" id="KW-0326">Glycosidase</keyword>
<evidence type="ECO:0000313" key="6">
    <source>
        <dbReference type="Proteomes" id="UP001187221"/>
    </source>
</evidence>
<dbReference type="PANTHER" id="PTHR34983">
    <property type="entry name" value="ARABINOGALACTAN ENDO-BETA-1,4-GALACTANASE A"/>
    <property type="match status" value="1"/>
</dbReference>
<dbReference type="Gene3D" id="3.20.20.80">
    <property type="entry name" value="Glycosidases"/>
    <property type="match status" value="1"/>
</dbReference>
<accession>A0ABQ6P5H8</accession>
<dbReference type="Proteomes" id="UP001187221">
    <property type="component" value="Unassembled WGS sequence"/>
</dbReference>
<keyword evidence="4" id="KW-0732">Signal</keyword>
<evidence type="ECO:0000256" key="3">
    <source>
        <dbReference type="ARBA" id="ARBA00023295"/>
    </source>
</evidence>
<feature type="chain" id="PRO_5045002970" description="Arabinogalactan endo-beta-1,4-galactanase" evidence="4">
    <location>
        <begin position="26"/>
        <end position="372"/>
    </location>
</feature>
<dbReference type="EMBL" id="BTFW01000001">
    <property type="protein sequence ID" value="GMM60512.1"/>
    <property type="molecule type" value="Genomic_DNA"/>
</dbReference>
<evidence type="ECO:0000256" key="4">
    <source>
        <dbReference type="RuleBase" id="RU361192"/>
    </source>
</evidence>
<evidence type="ECO:0000256" key="2">
    <source>
        <dbReference type="ARBA" id="ARBA00022801"/>
    </source>
</evidence>
<keyword evidence="6" id="KW-1185">Reference proteome</keyword>
<dbReference type="SUPFAM" id="SSF51445">
    <property type="entry name" value="(Trans)glycosidases"/>
    <property type="match status" value="1"/>
</dbReference>
<dbReference type="PANTHER" id="PTHR34983:SF2">
    <property type="entry name" value="ENDO-BETA-1,4-GALACTANASE"/>
    <property type="match status" value="1"/>
</dbReference>
<reference evidence="5 6" key="1">
    <citation type="submission" date="2023-06" db="EMBL/GenBank/DDBJ databases">
        <title>Draft genome sequence of Novosphingobium sp. strain IK01.</title>
        <authorList>
            <person name="Hatamoto M."/>
            <person name="Ikarashi T."/>
            <person name="Yamaguchi T."/>
        </authorList>
    </citation>
    <scope>NUCLEOTIDE SEQUENCE [LARGE SCALE GENOMIC DNA]</scope>
    <source>
        <strain evidence="5 6">IK01</strain>
    </source>
</reference>
<dbReference type="EC" id="3.2.1.89" evidence="4"/>
<dbReference type="Pfam" id="PF07745">
    <property type="entry name" value="Glyco_hydro_53"/>
    <property type="match status" value="1"/>
</dbReference>
<keyword evidence="2 4" id="KW-0378">Hydrolase</keyword>
<sequence length="372" mass="40470">MRLPLPARGLLPCALMLSASAPALAAAPPLYLGADLSFTNEMEACGAKFLDHGKPADPFVVLKQHGGNLMRVRLWNDPSWTRYSTYDDVLRTITRAHAAGLQVLLDFHYADDWVDGEKQTPPAAWALMDTAGQARALHDYTRSVLDKLAAAGQLPEVVQVGNETNPALLGGAKGQPIDWARNATLLNAGISAVREASKAHDKPISVMLHIAQPENVIPWFDDATAAGVLDYDVIGISYYSKWSRYDLAGLGKVIDTAHRRYGAQVWVVETAYAFTDDHADDSTNLLGSDSALPGYPVSPKGQLKFLEDLTQTVVDNGGNGVVYWAPDWVSTKCETRWGTGSSWENAALFDEAHHNALPAFDWLGKAYTPRAK</sequence>
<evidence type="ECO:0000313" key="5">
    <source>
        <dbReference type="EMBL" id="GMM60512.1"/>
    </source>
</evidence>